<dbReference type="Proteomes" id="UP000008673">
    <property type="component" value="Unassembled WGS sequence"/>
</dbReference>
<dbReference type="EMBL" id="AEOI02000008">
    <property type="protein sequence ID" value="ESW98886.1"/>
    <property type="molecule type" value="Genomic_DNA"/>
</dbReference>
<organism evidence="12 13">
    <name type="scientific">Ogataea parapolymorpha (strain ATCC 26012 / BCRC 20466 / JCM 22074 / NRRL Y-7560 / DL-1)</name>
    <name type="common">Yeast</name>
    <name type="synonym">Hansenula polymorpha</name>
    <dbReference type="NCBI Taxonomy" id="871575"/>
    <lineage>
        <taxon>Eukaryota</taxon>
        <taxon>Fungi</taxon>
        <taxon>Dikarya</taxon>
        <taxon>Ascomycota</taxon>
        <taxon>Saccharomycotina</taxon>
        <taxon>Pichiomycetes</taxon>
        <taxon>Pichiales</taxon>
        <taxon>Pichiaceae</taxon>
        <taxon>Ogataea</taxon>
    </lineage>
</organism>
<feature type="transmembrane region" description="Helical" evidence="10">
    <location>
        <begin position="128"/>
        <end position="145"/>
    </location>
</feature>
<dbReference type="HOGENOM" id="CLU_027721_8_0_1"/>
<evidence type="ECO:0000256" key="5">
    <source>
        <dbReference type="ARBA" id="ARBA00023136"/>
    </source>
</evidence>
<comment type="similarity">
    <text evidence="10">Belongs to the DHHC palmitoyltransferase family.</text>
</comment>
<evidence type="ECO:0000256" key="8">
    <source>
        <dbReference type="ARBA" id="ARBA00023315"/>
    </source>
</evidence>
<dbReference type="GO" id="GO:0016020">
    <property type="term" value="C:membrane"/>
    <property type="evidence" value="ECO:0007669"/>
    <property type="project" value="UniProtKB-SubCell"/>
</dbReference>
<feature type="domain" description="Palmitoyltransferase DHHC" evidence="11">
    <location>
        <begin position="79"/>
        <end position="206"/>
    </location>
</feature>
<reference evidence="12 13" key="1">
    <citation type="journal article" date="2013" name="BMC Genomics">
        <title>Genome sequence and analysis of methylotrophic yeast Hansenula polymorpha DL1.</title>
        <authorList>
            <person name="Ravin N.V."/>
            <person name="Eldarov M.A."/>
            <person name="Kadnikov V.V."/>
            <person name="Beletsky A.V."/>
            <person name="Schneider J."/>
            <person name="Mardanova E.S."/>
            <person name="Smekalova E.M."/>
            <person name="Zvereva M.I."/>
            <person name="Dontsova O.A."/>
            <person name="Mardanov A.V."/>
            <person name="Skryabin K.G."/>
        </authorList>
    </citation>
    <scope>NUCLEOTIDE SEQUENCE [LARGE SCALE GENOMIC DNA]</scope>
    <source>
        <strain evidence="13">ATCC 26012 / BCRC 20466 / JCM 22074 / NRRL Y-7560 / DL-1</strain>
    </source>
</reference>
<dbReference type="GeneID" id="25773917"/>
<evidence type="ECO:0000256" key="1">
    <source>
        <dbReference type="ARBA" id="ARBA00004141"/>
    </source>
</evidence>
<keyword evidence="6" id="KW-0564">Palmitate</keyword>
<dbReference type="OMA" id="TMNCVGY"/>
<comment type="subcellular location">
    <subcellularLocation>
        <location evidence="1">Membrane</location>
        <topology evidence="1">Multi-pass membrane protein</topology>
    </subcellularLocation>
</comment>
<evidence type="ECO:0000256" key="3">
    <source>
        <dbReference type="ARBA" id="ARBA00022692"/>
    </source>
</evidence>
<dbReference type="OrthoDB" id="331948at2759"/>
<dbReference type="InterPro" id="IPR001594">
    <property type="entry name" value="Palmitoyltrfase_DHHC"/>
</dbReference>
<dbReference type="InterPro" id="IPR039859">
    <property type="entry name" value="PFA4/ZDH16/20/ERF2-like"/>
</dbReference>
<dbReference type="KEGG" id="opa:HPODL_04489"/>
<feature type="transmembrane region" description="Helical" evidence="10">
    <location>
        <begin position="40"/>
        <end position="58"/>
    </location>
</feature>
<feature type="transmembrane region" description="Helical" evidence="10">
    <location>
        <begin position="12"/>
        <end position="31"/>
    </location>
</feature>
<evidence type="ECO:0000256" key="7">
    <source>
        <dbReference type="ARBA" id="ARBA00023288"/>
    </source>
</evidence>
<dbReference type="STRING" id="871575.W1QCX0"/>
<comment type="caution">
    <text evidence="12">The sequence shown here is derived from an EMBL/GenBank/DDBJ whole genome shotgun (WGS) entry which is preliminary data.</text>
</comment>
<dbReference type="EC" id="2.3.1.225" evidence="10"/>
<keyword evidence="5 10" id="KW-0472">Membrane</keyword>
<keyword evidence="7" id="KW-0449">Lipoprotein</keyword>
<keyword evidence="2 10" id="KW-0808">Transferase</keyword>
<evidence type="ECO:0000256" key="6">
    <source>
        <dbReference type="ARBA" id="ARBA00023139"/>
    </source>
</evidence>
<dbReference type="AlphaFoldDB" id="W1QCX0"/>
<proteinExistence type="inferred from homology"/>
<dbReference type="RefSeq" id="XP_013934769.1">
    <property type="nucleotide sequence ID" value="XM_014079294.1"/>
</dbReference>
<protein>
    <recommendedName>
        <fullName evidence="10">Palmitoyltransferase</fullName>
        <ecNumber evidence="10">2.3.1.225</ecNumber>
    </recommendedName>
</protein>
<name>W1QCX0_OGAPD</name>
<dbReference type="Pfam" id="PF01529">
    <property type="entry name" value="DHHC"/>
    <property type="match status" value="1"/>
</dbReference>
<evidence type="ECO:0000259" key="11">
    <source>
        <dbReference type="Pfam" id="PF01529"/>
    </source>
</evidence>
<accession>W1QCX0</accession>
<sequence length="359" mass="42195">MAIVFKWPWLGIAIPSLLIASIQLCAHYLFYRDRADQTKLVILAALVWYSYYLAIYTSPGHPPNNYTVDKSQKPQKQWYKYCSKCKHYKPERTHHCKTCRRCILKMDHHCPWTMNCVGHENIPHFMRFLTWVLVAVSYTFSFLVRKLSSYYKNRNLPAYLVGKKELALVIVCTLLCVFILFTIGILFLRTLFNLISNETTIESWERERVHSQFYTEKFWTKVRANYQRIHGKPLPELTSWKTNYRELRRDSQIPPNFSYDDLVFPYDSGSTFQNLCMALGPVHLWLWPWGKPKENGIDFEKVSEDEDQLNLPWPPDGSNYDNDPSDETTVSSWINDLGETLDDFGVDLATEPYEAPKDI</sequence>
<gene>
    <name evidence="12" type="ORF">HPODL_04489</name>
</gene>
<keyword evidence="4 10" id="KW-1133">Transmembrane helix</keyword>
<comment type="domain">
    <text evidence="10">The DHHC domain is required for palmitoyltransferase activity.</text>
</comment>
<evidence type="ECO:0000256" key="10">
    <source>
        <dbReference type="RuleBase" id="RU079119"/>
    </source>
</evidence>
<evidence type="ECO:0000256" key="4">
    <source>
        <dbReference type="ARBA" id="ARBA00022989"/>
    </source>
</evidence>
<dbReference type="GO" id="GO:0019706">
    <property type="term" value="F:protein-cysteine S-palmitoyltransferase activity"/>
    <property type="evidence" value="ECO:0007669"/>
    <property type="project" value="UniProtKB-EC"/>
</dbReference>
<evidence type="ECO:0000313" key="13">
    <source>
        <dbReference type="Proteomes" id="UP000008673"/>
    </source>
</evidence>
<keyword evidence="8 10" id="KW-0012">Acyltransferase</keyword>
<feature type="transmembrane region" description="Helical" evidence="10">
    <location>
        <begin position="166"/>
        <end position="188"/>
    </location>
</feature>
<keyword evidence="3 10" id="KW-0812">Transmembrane</keyword>
<comment type="catalytic activity">
    <reaction evidence="9 10">
        <text>L-cysteinyl-[protein] + hexadecanoyl-CoA = S-hexadecanoyl-L-cysteinyl-[protein] + CoA</text>
        <dbReference type="Rhea" id="RHEA:36683"/>
        <dbReference type="Rhea" id="RHEA-COMP:10131"/>
        <dbReference type="Rhea" id="RHEA-COMP:11032"/>
        <dbReference type="ChEBI" id="CHEBI:29950"/>
        <dbReference type="ChEBI" id="CHEBI:57287"/>
        <dbReference type="ChEBI" id="CHEBI:57379"/>
        <dbReference type="ChEBI" id="CHEBI:74151"/>
        <dbReference type="EC" id="2.3.1.225"/>
    </reaction>
</comment>
<keyword evidence="13" id="KW-1185">Reference proteome</keyword>
<evidence type="ECO:0000256" key="2">
    <source>
        <dbReference type="ARBA" id="ARBA00022679"/>
    </source>
</evidence>
<dbReference type="eggNOG" id="KOG1314">
    <property type="taxonomic scope" value="Eukaryota"/>
</dbReference>
<dbReference type="GO" id="GO:0005783">
    <property type="term" value="C:endoplasmic reticulum"/>
    <property type="evidence" value="ECO:0007669"/>
    <property type="project" value="EnsemblFungi"/>
</dbReference>
<evidence type="ECO:0000256" key="9">
    <source>
        <dbReference type="ARBA" id="ARBA00048048"/>
    </source>
</evidence>
<dbReference type="PROSITE" id="PS50216">
    <property type="entry name" value="DHHC"/>
    <property type="match status" value="1"/>
</dbReference>
<evidence type="ECO:0000313" key="12">
    <source>
        <dbReference type="EMBL" id="ESW98886.1"/>
    </source>
</evidence>
<dbReference type="PANTHER" id="PTHR12246">
    <property type="entry name" value="PALMITOYLTRANSFERASE ZDHHC16"/>
    <property type="match status" value="1"/>
</dbReference>